<dbReference type="STRING" id="44010.AWC00_03310"/>
<reference evidence="3 4" key="1">
    <citation type="journal article" date="2019" name="Emerg. Microbes Infect.">
        <title>Comprehensive subspecies identification of 175 nontuberculous mycobacteria species based on 7547 genomic profiles.</title>
        <authorList>
            <person name="Matsumoto Y."/>
            <person name="Kinjo T."/>
            <person name="Motooka D."/>
            <person name="Nabeya D."/>
            <person name="Jung N."/>
            <person name="Uechi K."/>
            <person name="Horii T."/>
            <person name="Iida T."/>
            <person name="Fujita J."/>
            <person name="Nakamura S."/>
        </authorList>
    </citation>
    <scope>NUCLEOTIDE SEQUENCE [LARGE SCALE GENOMIC DNA]</scope>
    <source>
        <strain evidence="3 4">JCM 14738</strain>
    </source>
</reference>
<feature type="transmembrane region" description="Helical" evidence="2">
    <location>
        <begin position="33"/>
        <end position="55"/>
    </location>
</feature>
<evidence type="ECO:0000313" key="3">
    <source>
        <dbReference type="EMBL" id="BBZ40335.1"/>
    </source>
</evidence>
<dbReference type="RefSeq" id="WP_085231211.1">
    <property type="nucleotide sequence ID" value="NZ_AP022613.1"/>
</dbReference>
<dbReference type="EMBL" id="AP022613">
    <property type="protein sequence ID" value="BBZ40335.1"/>
    <property type="molecule type" value="Genomic_DNA"/>
</dbReference>
<dbReference type="AlphaFoldDB" id="A0A1X1TQB7"/>
<name>A0A1X1TQB7_9MYCO</name>
<feature type="transmembrane region" description="Helical" evidence="2">
    <location>
        <begin position="106"/>
        <end position="127"/>
    </location>
</feature>
<organism evidence="3 4">
    <name type="scientific">Mycobacterium conspicuum</name>
    <dbReference type="NCBI Taxonomy" id="44010"/>
    <lineage>
        <taxon>Bacteria</taxon>
        <taxon>Bacillati</taxon>
        <taxon>Actinomycetota</taxon>
        <taxon>Actinomycetes</taxon>
        <taxon>Mycobacteriales</taxon>
        <taxon>Mycobacteriaceae</taxon>
        <taxon>Mycobacterium</taxon>
    </lineage>
</organism>
<evidence type="ECO:0000256" key="1">
    <source>
        <dbReference type="SAM" id="MobiDB-lite"/>
    </source>
</evidence>
<feature type="transmembrane region" description="Helical" evidence="2">
    <location>
        <begin position="76"/>
        <end position="100"/>
    </location>
</feature>
<sequence>MDVQHRDTTGPTSDTGIQPPPGNEPAHRRPRVWVNWALALLTVPAAALVMIFDLGAAMSTASCSGARCPALGPHGLVYGVLLYGAPVIAALTIVASLFTATRRRGFFVPLWGLALLLGDVALTSMLFSK</sequence>
<evidence type="ECO:0000313" key="4">
    <source>
        <dbReference type="Proteomes" id="UP000467385"/>
    </source>
</evidence>
<keyword evidence="2" id="KW-1133">Transmembrane helix</keyword>
<feature type="region of interest" description="Disordered" evidence="1">
    <location>
        <begin position="1"/>
        <end position="27"/>
    </location>
</feature>
<keyword evidence="2" id="KW-0812">Transmembrane</keyword>
<dbReference type="Proteomes" id="UP000467385">
    <property type="component" value="Chromosome"/>
</dbReference>
<keyword evidence="2" id="KW-0472">Membrane</keyword>
<evidence type="ECO:0000256" key="2">
    <source>
        <dbReference type="SAM" id="Phobius"/>
    </source>
</evidence>
<protein>
    <submittedName>
        <fullName evidence="3">Uncharacterized protein</fullName>
    </submittedName>
</protein>
<accession>A0A1X1TQB7</accession>
<gene>
    <name evidence="3" type="ORF">MCNS_33980</name>
</gene>
<keyword evidence="4" id="KW-1185">Reference proteome</keyword>
<proteinExistence type="predicted"/>